<keyword evidence="2" id="KW-0645">Protease</keyword>
<dbReference type="InterPro" id="IPR021109">
    <property type="entry name" value="Peptidase_aspartic_dom_sf"/>
</dbReference>
<evidence type="ECO:0000259" key="1">
    <source>
        <dbReference type="Pfam" id="PF05618"/>
    </source>
</evidence>
<name>A0A3N9U2Y8_9VIBR</name>
<dbReference type="Proteomes" id="UP000281112">
    <property type="component" value="Unassembled WGS sequence"/>
</dbReference>
<keyword evidence="2" id="KW-0378">Hydrolase</keyword>
<feature type="domain" description="Retropepsin-like aspartic endopeptidase" evidence="1">
    <location>
        <begin position="7"/>
        <end position="139"/>
    </location>
</feature>
<dbReference type="GO" id="GO:0008233">
    <property type="term" value="F:peptidase activity"/>
    <property type="evidence" value="ECO:0007669"/>
    <property type="project" value="UniProtKB-KW"/>
</dbReference>
<reference evidence="2 3" key="1">
    <citation type="submission" date="2018-11" db="EMBL/GenBank/DDBJ databases">
        <title>Vibrio LJC006 sp. nov., isolated from seawater during the bloom of the enteromorpha.</title>
        <authorList>
            <person name="Liang J."/>
        </authorList>
    </citation>
    <scope>NUCLEOTIDE SEQUENCE [LARGE SCALE GENOMIC DNA]</scope>
    <source>
        <strain evidence="2 3">LJC006</strain>
    </source>
</reference>
<proteinExistence type="predicted"/>
<protein>
    <submittedName>
        <fullName evidence="2">ATP-dependent zinc protease</fullName>
    </submittedName>
</protein>
<dbReference type="PANTHER" id="PTHR38037:SF1">
    <property type="entry name" value="ATP-DEPENDENT ZINC PROTEASE DOMAIN-CONTAINING PROTEIN-RELATED"/>
    <property type="match status" value="1"/>
</dbReference>
<dbReference type="OrthoDB" id="9782977at2"/>
<comment type="caution">
    <text evidence="2">The sequence shown here is derived from an EMBL/GenBank/DDBJ whole genome shotgun (WGS) entry which is preliminary data.</text>
</comment>
<dbReference type="GO" id="GO:0006508">
    <property type="term" value="P:proteolysis"/>
    <property type="evidence" value="ECO:0007669"/>
    <property type="project" value="UniProtKB-KW"/>
</dbReference>
<evidence type="ECO:0000313" key="2">
    <source>
        <dbReference type="EMBL" id="RQW63922.1"/>
    </source>
</evidence>
<dbReference type="Gene3D" id="2.40.70.10">
    <property type="entry name" value="Acid Proteases"/>
    <property type="match status" value="1"/>
</dbReference>
<dbReference type="PANTHER" id="PTHR38037">
    <property type="entry name" value="ZN_PROTEASE DOMAIN-CONTAINING PROTEIN"/>
    <property type="match status" value="1"/>
</dbReference>
<dbReference type="RefSeq" id="WP_124936042.1">
    <property type="nucleotide sequence ID" value="NZ_RJVQ01000002.1"/>
</dbReference>
<dbReference type="AlphaFoldDB" id="A0A3N9U2Y8"/>
<dbReference type="EMBL" id="RJVQ01000002">
    <property type="protein sequence ID" value="RQW63922.1"/>
    <property type="molecule type" value="Genomic_DNA"/>
</dbReference>
<gene>
    <name evidence="2" type="ORF">EES38_04765</name>
</gene>
<keyword evidence="3" id="KW-1185">Reference proteome</keyword>
<dbReference type="InterPro" id="IPR008503">
    <property type="entry name" value="Asp_endopeptidase"/>
</dbReference>
<dbReference type="Pfam" id="PF05618">
    <property type="entry name" value="Zn_protease"/>
    <property type="match status" value="1"/>
</dbReference>
<evidence type="ECO:0000313" key="3">
    <source>
        <dbReference type="Proteomes" id="UP000281112"/>
    </source>
</evidence>
<dbReference type="SUPFAM" id="SSF50630">
    <property type="entry name" value="Acid proteases"/>
    <property type="match status" value="1"/>
</dbReference>
<organism evidence="2 3">
    <name type="scientific">Vibrio viridaestus</name>
    <dbReference type="NCBI Taxonomy" id="2487322"/>
    <lineage>
        <taxon>Bacteria</taxon>
        <taxon>Pseudomonadati</taxon>
        <taxon>Pseudomonadota</taxon>
        <taxon>Gammaproteobacteria</taxon>
        <taxon>Vibrionales</taxon>
        <taxon>Vibrionaceae</taxon>
        <taxon>Vibrio</taxon>
    </lineage>
</organism>
<sequence length="147" mass="16977">MKQKVTVGWREIVSLPSLGISTIKAKIDTGARTSCLHAFQLETFEKDEKTWVRFWIHPKHKDLSEELMCEAMVIDQRIVRDSGGHEEYRYVIQSDVKVGNRSWPIEITLTNRENMSFRMLLGRTAMNERIVVDPGASFLVPLIEKKS</sequence>
<accession>A0A3N9U2Y8</accession>